<dbReference type="Proteomes" id="UP000009286">
    <property type="component" value="Chromosome"/>
</dbReference>
<feature type="chain" id="PRO_5003432472" description="DUF192 domain-containing protein" evidence="1">
    <location>
        <begin position="22"/>
        <end position="163"/>
    </location>
</feature>
<dbReference type="KEGG" id="mai:MICA_1139"/>
<dbReference type="InterPro" id="IPR003795">
    <property type="entry name" value="DUF192"/>
</dbReference>
<keyword evidence="1" id="KW-0732">Signal</keyword>
<keyword evidence="3" id="KW-1185">Reference proteome</keyword>
<dbReference type="STRING" id="856793.MICA_1139"/>
<dbReference type="Gene3D" id="2.60.120.1140">
    <property type="entry name" value="Protein of unknown function DUF192"/>
    <property type="match status" value="1"/>
</dbReference>
<reference evidence="2 3" key="1">
    <citation type="journal article" date="2011" name="BMC Genomics">
        <title>Genomic insights into an obligate epibiotic bacterial predator: Micavibrio aeruginosavorus ARL-13.</title>
        <authorList>
            <person name="Wang Z."/>
            <person name="Kadouri D."/>
            <person name="Wu M."/>
        </authorList>
    </citation>
    <scope>NUCLEOTIDE SEQUENCE [LARGE SCALE GENOMIC DNA]</scope>
    <source>
        <strain evidence="2 3">ARL-13</strain>
    </source>
</reference>
<dbReference type="EMBL" id="CP002382">
    <property type="protein sequence ID" value="AEP09467.1"/>
    <property type="molecule type" value="Genomic_DNA"/>
</dbReference>
<evidence type="ECO:0000313" key="3">
    <source>
        <dbReference type="Proteomes" id="UP000009286"/>
    </source>
</evidence>
<dbReference type="HOGENOM" id="CLU_097039_2_1_5"/>
<dbReference type="OrthoDB" id="9808290at2"/>
<feature type="signal peptide" evidence="1">
    <location>
        <begin position="1"/>
        <end position="21"/>
    </location>
</feature>
<accession>G2KPG7</accession>
<sequence length="163" mass="17425">MMKLALMVLVALAMPVGAARAQQDVPVNYSSPLVIATAEGARHEFMVEVVQTGPARTQGLMFRNSMPPEAGMLFLFPESAERYFWMKNTLIPLDIVFIQGNGTIHHIHEGAKPLDLTPIPSNGPVPVVLELNAGTARALGIKPGDRVLHPDVANSLAPGAGNQ</sequence>
<protein>
    <recommendedName>
        <fullName evidence="4">DUF192 domain-containing protein</fullName>
    </recommendedName>
</protein>
<evidence type="ECO:0008006" key="4">
    <source>
        <dbReference type="Google" id="ProtNLM"/>
    </source>
</evidence>
<dbReference type="Pfam" id="PF02643">
    <property type="entry name" value="DUF192"/>
    <property type="match status" value="1"/>
</dbReference>
<name>G2KPG7_MICAA</name>
<dbReference type="PANTHER" id="PTHR37953:SF1">
    <property type="entry name" value="UPF0127 PROTEIN MJ1496"/>
    <property type="match status" value="1"/>
</dbReference>
<proteinExistence type="predicted"/>
<organism evidence="2 3">
    <name type="scientific">Micavibrio aeruginosavorus (strain ARL-13)</name>
    <dbReference type="NCBI Taxonomy" id="856793"/>
    <lineage>
        <taxon>Bacteria</taxon>
        <taxon>Pseudomonadati</taxon>
        <taxon>Bdellovibrionota</taxon>
        <taxon>Bdellovibrionia</taxon>
        <taxon>Bdellovibrionales</taxon>
        <taxon>Pseudobdellovibrionaceae</taxon>
        <taxon>Micavibrio</taxon>
    </lineage>
</organism>
<evidence type="ECO:0000313" key="2">
    <source>
        <dbReference type="EMBL" id="AEP09467.1"/>
    </source>
</evidence>
<gene>
    <name evidence="2" type="ordered locus">MICA_1139</name>
</gene>
<dbReference type="InterPro" id="IPR038695">
    <property type="entry name" value="Saro_0823-like_sf"/>
</dbReference>
<dbReference type="PANTHER" id="PTHR37953">
    <property type="entry name" value="UPF0127 PROTEIN MJ1496"/>
    <property type="match status" value="1"/>
</dbReference>
<dbReference type="eggNOG" id="COG1430">
    <property type="taxonomic scope" value="Bacteria"/>
</dbReference>
<evidence type="ECO:0000256" key="1">
    <source>
        <dbReference type="SAM" id="SignalP"/>
    </source>
</evidence>
<dbReference type="RefSeq" id="WP_014102690.1">
    <property type="nucleotide sequence ID" value="NC_016026.1"/>
</dbReference>
<dbReference type="AlphaFoldDB" id="G2KPG7"/>